<reference evidence="1 2" key="1">
    <citation type="submission" date="2016-10" db="EMBL/GenBank/DDBJ databases">
        <authorList>
            <person name="de Groot N.N."/>
        </authorList>
    </citation>
    <scope>NUCLEOTIDE SEQUENCE [LARGE SCALE GENOMIC DNA]</scope>
    <source>
        <strain evidence="1 2">ATCC 51969</strain>
    </source>
</reference>
<dbReference type="RefSeq" id="WP_074589994.1">
    <property type="nucleotide sequence ID" value="NZ_FNGZ01000005.1"/>
</dbReference>
<gene>
    <name evidence="1" type="ORF">SAMN03003324_02831</name>
</gene>
<dbReference type="GO" id="GO:0004553">
    <property type="term" value="F:hydrolase activity, hydrolyzing O-glycosyl compounds"/>
    <property type="evidence" value="ECO:0007669"/>
    <property type="project" value="TreeGrafter"/>
</dbReference>
<dbReference type="SUPFAM" id="SSF51445">
    <property type="entry name" value="(Trans)glycosidases"/>
    <property type="match status" value="1"/>
</dbReference>
<dbReference type="EMBL" id="FONS01000006">
    <property type="protein sequence ID" value="SFF20348.1"/>
    <property type="molecule type" value="Genomic_DNA"/>
</dbReference>
<proteinExistence type="predicted"/>
<dbReference type="AlphaFoldDB" id="A0A1I2GSY0"/>
<evidence type="ECO:0000313" key="2">
    <source>
        <dbReference type="Proteomes" id="UP000183129"/>
    </source>
</evidence>
<dbReference type="PROSITE" id="PS51257">
    <property type="entry name" value="PROKAR_LIPOPROTEIN"/>
    <property type="match status" value="1"/>
</dbReference>
<dbReference type="PANTHER" id="PTHR12631:SF10">
    <property type="entry name" value="BETA-XYLOSIDASE-LIKE PROTEIN-RELATED"/>
    <property type="match status" value="1"/>
</dbReference>
<protein>
    <recommendedName>
        <fullName evidence="3">Glycoside hydrolase family 42 N-terminal domain-containing protein</fullName>
    </recommendedName>
</protein>
<dbReference type="PANTHER" id="PTHR12631">
    <property type="entry name" value="ALPHA-L-IDURONIDASE"/>
    <property type="match status" value="1"/>
</dbReference>
<sequence>MNSQKIFKSILALLFVCTLLSCKSEEEDIKENKLAYRQIRMKDLFGINAFEWDFLQNPHGNNDGNFIYEPKMDLMKSFSGVRHYMDWDKIEDKEGVYSFDPTTKGGWNYDLVYERCKMEGIFVLSCLKNVPDWLYKTYPPGQQEVDVVPLKYGANREDPKSYKEVARAIFQFSARYGSNKNIDTNLITLFKKPRWTNDRVNHMKVGLNLIKYVECNNEPDKWWKGKKAQQTGREYAANLSAFYDGHKGTMGKNAGAKTADPNMKVVIGGLARADVKYIREIVEWCKENRGYKPDGSVDLCFDVINFHMYSNDNTTWFAKFKPNNKGVAPETNENMGKIADTMVSLGEELGNLEVWTTETGYDLNEESVQSARPIGSKSILLTQADWILRTSLMYARHGLNRVFFYQAYDAHSPGFAAKTPFETSGLLNEEKRRPAADYILQTTKLMGEYIYSNTINNDPIVDVYTYKGKNMYILVVPDQNDRKEKYKLNLKEAKTARVHYLKPGADQMDYKDFPTSNGKIELEVTETPIFVEAI</sequence>
<organism evidence="1 2">
    <name type="scientific">Pedobacter antarcticus</name>
    <dbReference type="NCBI Taxonomy" id="34086"/>
    <lineage>
        <taxon>Bacteria</taxon>
        <taxon>Pseudomonadati</taxon>
        <taxon>Bacteroidota</taxon>
        <taxon>Sphingobacteriia</taxon>
        <taxon>Sphingobacteriales</taxon>
        <taxon>Sphingobacteriaceae</taxon>
        <taxon>Pedobacter</taxon>
    </lineage>
</organism>
<dbReference type="Proteomes" id="UP000183129">
    <property type="component" value="Unassembled WGS sequence"/>
</dbReference>
<name>A0A1I2GSY0_9SPHI</name>
<accession>A0A1I2GSY0</accession>
<dbReference type="InterPro" id="IPR017853">
    <property type="entry name" value="GH"/>
</dbReference>
<evidence type="ECO:0000313" key="1">
    <source>
        <dbReference type="EMBL" id="SFF20348.1"/>
    </source>
</evidence>
<dbReference type="Gene3D" id="3.20.20.80">
    <property type="entry name" value="Glycosidases"/>
    <property type="match status" value="1"/>
</dbReference>
<dbReference type="InterPro" id="IPR051923">
    <property type="entry name" value="Glycosyl_Hydrolase_39"/>
</dbReference>
<dbReference type="STRING" id="34086.SAMN04488084_105110"/>
<evidence type="ECO:0008006" key="3">
    <source>
        <dbReference type="Google" id="ProtNLM"/>
    </source>
</evidence>